<feature type="chain" id="PRO_5012617207" description="Peptidoglycan-binding protein CsiV" evidence="1">
    <location>
        <begin position="28"/>
        <end position="297"/>
    </location>
</feature>
<organism evidence="2 3">
    <name type="scientific">Oceanospirillum multiglobuliferum</name>
    <dbReference type="NCBI Taxonomy" id="64969"/>
    <lineage>
        <taxon>Bacteria</taxon>
        <taxon>Pseudomonadati</taxon>
        <taxon>Pseudomonadota</taxon>
        <taxon>Gammaproteobacteria</taxon>
        <taxon>Oceanospirillales</taxon>
        <taxon>Oceanospirillaceae</taxon>
        <taxon>Oceanospirillum</taxon>
    </lineage>
</organism>
<evidence type="ECO:0000313" key="3">
    <source>
        <dbReference type="Proteomes" id="UP000191418"/>
    </source>
</evidence>
<accession>A0A1T4N9P0</accession>
<reference evidence="2 3" key="1">
    <citation type="submission" date="2017-01" db="EMBL/GenBank/DDBJ databases">
        <title>Genome Sequencing of a Marine Spirillum, Oceanospirillum multiglobuliferum ATCC 33336, from Japan.</title>
        <authorList>
            <person name="Carney J.G."/>
            <person name="Trachtenberg A.M."/>
            <person name="Rheaume B.A."/>
            <person name="Linnane J.D."/>
            <person name="Pitts N.L."/>
            <person name="Mykles D.L."/>
            <person name="Maclea K.S."/>
        </authorList>
    </citation>
    <scope>NUCLEOTIDE SEQUENCE [LARGE SCALE GENOMIC DNA]</scope>
    <source>
        <strain evidence="2 3">ATCC 33336</strain>
    </source>
</reference>
<name>A0A1T4N9P0_9GAMM</name>
<dbReference type="EMBL" id="MTSM01000006">
    <property type="protein sequence ID" value="OPX55886.1"/>
    <property type="molecule type" value="Genomic_DNA"/>
</dbReference>
<dbReference type="Proteomes" id="UP000191418">
    <property type="component" value="Unassembled WGS sequence"/>
</dbReference>
<protein>
    <recommendedName>
        <fullName evidence="4">Peptidoglycan-binding protein CsiV</fullName>
    </recommendedName>
</protein>
<dbReference type="OrthoDB" id="5566524at2"/>
<keyword evidence="1" id="KW-0732">Signal</keyword>
<sequence>MKPMIKLIQTTLLTTAIVSVISPLAQADNQGRRYSVEMIVFSYEKTDTEQSEKWPEETQVELPDKYLVLYPDSAVNSMAARLRNANKIRLAAPSNNAESPTLDVKGTPIADENNLDLAQLNDLQQGLWPDRFLYNPGRFQLTSQQRKLSRRNDFRILYHQAWHMPMNEKTESLPIRIQGGEQYDGFYELDGTIQLSVARYLHIETQLYLSEFEPIQTERQTSLPAYTESASSLNLSNGNIAPSIALSSLGVRQFQTKQVIALKQSRKMRSGELHYIDNPRYGILIQMTPYKITEKLN</sequence>
<keyword evidence="3" id="KW-1185">Reference proteome</keyword>
<dbReference type="RefSeq" id="WP_078744681.1">
    <property type="nucleotide sequence ID" value="NZ_FUXG01000005.1"/>
</dbReference>
<dbReference type="STRING" id="64969.SAMN02745127_01060"/>
<proteinExistence type="predicted"/>
<dbReference type="AlphaFoldDB" id="A0A1T4N9P0"/>
<evidence type="ECO:0008006" key="4">
    <source>
        <dbReference type="Google" id="ProtNLM"/>
    </source>
</evidence>
<evidence type="ECO:0000256" key="1">
    <source>
        <dbReference type="SAM" id="SignalP"/>
    </source>
</evidence>
<comment type="caution">
    <text evidence="2">The sequence shown here is derived from an EMBL/GenBank/DDBJ whole genome shotgun (WGS) entry which is preliminary data.</text>
</comment>
<dbReference type="InterPro" id="IPR021241">
    <property type="entry name" value="CsiV"/>
</dbReference>
<dbReference type="Pfam" id="PF10972">
    <property type="entry name" value="CsiV"/>
    <property type="match status" value="1"/>
</dbReference>
<feature type="signal peptide" evidence="1">
    <location>
        <begin position="1"/>
        <end position="27"/>
    </location>
</feature>
<evidence type="ECO:0000313" key="2">
    <source>
        <dbReference type="EMBL" id="OPX55886.1"/>
    </source>
</evidence>
<gene>
    <name evidence="2" type="ORF">BTE48_06745</name>
</gene>